<feature type="region of interest" description="Disordered" evidence="1">
    <location>
        <begin position="54"/>
        <end position="85"/>
    </location>
</feature>
<dbReference type="SMART" id="SM00228">
    <property type="entry name" value="PDZ"/>
    <property type="match status" value="2"/>
</dbReference>
<dbReference type="InterPro" id="IPR040264">
    <property type="entry name" value="T15H9.4-like"/>
</dbReference>
<evidence type="ECO:0000313" key="4">
    <source>
        <dbReference type="WBParaSite" id="Minc3s00125g05359"/>
    </source>
</evidence>
<dbReference type="AlphaFoldDB" id="A0A914KV02"/>
<dbReference type="Pfam" id="PF00595">
    <property type="entry name" value="PDZ"/>
    <property type="match status" value="1"/>
</dbReference>
<keyword evidence="3" id="KW-1185">Reference proteome</keyword>
<dbReference type="PANTHER" id="PTHR31327:SF7">
    <property type="entry name" value="PDZ DOMAIN-CONTAINING PROTEIN"/>
    <property type="match status" value="1"/>
</dbReference>
<proteinExistence type="predicted"/>
<dbReference type="Gene3D" id="2.30.42.10">
    <property type="match status" value="2"/>
</dbReference>
<protein>
    <submittedName>
        <fullName evidence="4">PDZ domain-containing protein</fullName>
    </submittedName>
</protein>
<evidence type="ECO:0000259" key="2">
    <source>
        <dbReference type="PROSITE" id="PS50106"/>
    </source>
</evidence>
<dbReference type="InterPro" id="IPR001478">
    <property type="entry name" value="PDZ"/>
</dbReference>
<feature type="compositionally biased region" description="Low complexity" evidence="1">
    <location>
        <begin position="57"/>
        <end position="83"/>
    </location>
</feature>
<sequence>MKQSSNTWRIMPVLLLKKGENNSKLLSYHLHVQLTNHWFLSPLLVATHSIAGATQMRRSTSRSPSRSSSNSSSNSNTRPQTSRPTVLVSIPLEENELLGVKLNKSLIVTSVQRRSPAHGHLHVGDKVLTVNDRKIRDVDAFFRILRITFPVANILVRRLGTSSSVINRERSPERTATSIVREEPQQQPRLPQAQLADDLPQEIRTAIEKRRGYRYSLVIIDRVRGTHLGLSIKTRDNRVLVTNVEPDSLCSPHLRQYDHIVYVDSVRVTQAEVAKHLMVRSLSENDYVELVIGRPIMRETISLARTALAREDVHDPPSHRLGLDVQQIMRQQIVNMAAYAQLEPVGILNESGEPPPRNRRVTFSGNNVIVPIRSDYVGRQLRNVTDNVINSPVRQSRRR</sequence>
<evidence type="ECO:0000313" key="3">
    <source>
        <dbReference type="Proteomes" id="UP000887563"/>
    </source>
</evidence>
<dbReference type="PROSITE" id="PS50106">
    <property type="entry name" value="PDZ"/>
    <property type="match status" value="1"/>
</dbReference>
<dbReference type="PANTHER" id="PTHR31327">
    <property type="entry name" value="SPERM MEIOSIS PDZ DOMAIN CONTAINING PROTEINS-RELATED"/>
    <property type="match status" value="1"/>
</dbReference>
<feature type="region of interest" description="Disordered" evidence="1">
    <location>
        <begin position="167"/>
        <end position="187"/>
    </location>
</feature>
<organism evidence="3 4">
    <name type="scientific">Meloidogyne incognita</name>
    <name type="common">Southern root-knot nematode worm</name>
    <name type="synonym">Oxyuris incognita</name>
    <dbReference type="NCBI Taxonomy" id="6306"/>
    <lineage>
        <taxon>Eukaryota</taxon>
        <taxon>Metazoa</taxon>
        <taxon>Ecdysozoa</taxon>
        <taxon>Nematoda</taxon>
        <taxon>Chromadorea</taxon>
        <taxon>Rhabditida</taxon>
        <taxon>Tylenchina</taxon>
        <taxon>Tylenchomorpha</taxon>
        <taxon>Tylenchoidea</taxon>
        <taxon>Meloidogynidae</taxon>
        <taxon>Meloidogyninae</taxon>
        <taxon>Meloidogyne</taxon>
        <taxon>Meloidogyne incognita group</taxon>
    </lineage>
</organism>
<name>A0A914KV02_MELIC</name>
<reference evidence="4" key="1">
    <citation type="submission" date="2022-11" db="UniProtKB">
        <authorList>
            <consortium name="WormBaseParasite"/>
        </authorList>
    </citation>
    <scope>IDENTIFICATION</scope>
</reference>
<dbReference type="Proteomes" id="UP000887563">
    <property type="component" value="Unplaced"/>
</dbReference>
<accession>A0A914KV02</accession>
<feature type="domain" description="PDZ" evidence="2">
    <location>
        <begin position="87"/>
        <end position="138"/>
    </location>
</feature>
<dbReference type="SUPFAM" id="SSF50156">
    <property type="entry name" value="PDZ domain-like"/>
    <property type="match status" value="2"/>
</dbReference>
<dbReference type="InterPro" id="IPR036034">
    <property type="entry name" value="PDZ_sf"/>
</dbReference>
<evidence type="ECO:0000256" key="1">
    <source>
        <dbReference type="SAM" id="MobiDB-lite"/>
    </source>
</evidence>
<dbReference type="WBParaSite" id="Minc3s00125g05359">
    <property type="protein sequence ID" value="Minc3s00125g05359"/>
    <property type="gene ID" value="Minc3s00125g05359"/>
</dbReference>